<feature type="transmembrane region" description="Helical" evidence="1">
    <location>
        <begin position="20"/>
        <end position="38"/>
    </location>
</feature>
<dbReference type="AlphaFoldDB" id="E5A9B1"/>
<organism evidence="3">
    <name type="scientific">Leptosphaeria maculans (strain JN3 / isolate v23.1.3 / race Av1-4-5-6-7-8)</name>
    <name type="common">Blackleg fungus</name>
    <name type="synonym">Phoma lingam</name>
    <dbReference type="NCBI Taxonomy" id="985895"/>
    <lineage>
        <taxon>Eukaryota</taxon>
        <taxon>Fungi</taxon>
        <taxon>Dikarya</taxon>
        <taxon>Ascomycota</taxon>
        <taxon>Pezizomycotina</taxon>
        <taxon>Dothideomycetes</taxon>
        <taxon>Pleosporomycetidae</taxon>
        <taxon>Pleosporales</taxon>
        <taxon>Pleosporineae</taxon>
        <taxon>Leptosphaeriaceae</taxon>
        <taxon>Plenodomus</taxon>
        <taxon>Plenodomus lingam/Leptosphaeria maculans species complex</taxon>
    </lineage>
</organism>
<keyword evidence="1" id="KW-1133">Transmembrane helix</keyword>
<name>E5A9B1_LEPMJ</name>
<reference evidence="3" key="1">
    <citation type="journal article" date="2011" name="Nat. Commun.">
        <title>Effector diversification within compartments of the Leptosphaeria maculans genome affected by Repeat-Induced Point mutations.</title>
        <authorList>
            <person name="Rouxel T."/>
            <person name="Grandaubert J."/>
            <person name="Hane J.K."/>
            <person name="Hoede C."/>
            <person name="van de Wouw A.P."/>
            <person name="Couloux A."/>
            <person name="Dominguez V."/>
            <person name="Anthouard V."/>
            <person name="Bally P."/>
            <person name="Bourras S."/>
            <person name="Cozijnsen A.J."/>
            <person name="Ciuffetti L.M."/>
            <person name="Degrave A."/>
            <person name="Dilmaghani A."/>
            <person name="Duret L."/>
            <person name="Fudal I."/>
            <person name="Goodwin S.B."/>
            <person name="Gout L."/>
            <person name="Glaser N."/>
            <person name="Linglin J."/>
            <person name="Kema G.H.J."/>
            <person name="Lapalu N."/>
            <person name="Lawrence C.B."/>
            <person name="May K."/>
            <person name="Meyer M."/>
            <person name="Ollivier B."/>
            <person name="Poulain J."/>
            <person name="Schoch C.L."/>
            <person name="Simon A."/>
            <person name="Spatafora J.W."/>
            <person name="Stachowiak A."/>
            <person name="Turgeon B.G."/>
            <person name="Tyler B.M."/>
            <person name="Vincent D."/>
            <person name="Weissenbach J."/>
            <person name="Amselem J."/>
            <person name="Quesneville H."/>
            <person name="Oliver R.P."/>
            <person name="Wincker P."/>
            <person name="Balesdent M.-H."/>
            <person name="Howlett B.J."/>
        </authorList>
    </citation>
    <scope>NUCLEOTIDE SEQUENCE [LARGE SCALE GENOMIC DNA]</scope>
    <source>
        <strain evidence="3">JN3 / isolate v23.1.3 / race Av1-4-5-6-7-8</strain>
    </source>
</reference>
<keyword evidence="3" id="KW-1185">Reference proteome</keyword>
<gene>
    <name evidence="2" type="ORF">LEMA_P013820.1</name>
</gene>
<evidence type="ECO:0000313" key="3">
    <source>
        <dbReference type="Proteomes" id="UP000002668"/>
    </source>
</evidence>
<keyword evidence="1" id="KW-0472">Membrane</keyword>
<dbReference type="Proteomes" id="UP000002668">
    <property type="component" value="Genome"/>
</dbReference>
<accession>E5A9B1</accession>
<protein>
    <submittedName>
        <fullName evidence="2">Predicted protein</fullName>
    </submittedName>
</protein>
<keyword evidence="1" id="KW-0812">Transmembrane</keyword>
<sequence>MNGGTTLALTDRSNRRYHAVSLRYCCIVLLYLLVPYTLREKRRDPLFLRLRLLVTSLPWQTAQFPPPADVAQSGCIPLTRLPAPSFVHSTYSFGSMKIKKHE</sequence>
<proteinExistence type="predicted"/>
<evidence type="ECO:0000256" key="1">
    <source>
        <dbReference type="SAM" id="Phobius"/>
    </source>
</evidence>
<dbReference type="VEuPathDB" id="FungiDB:LEMA_P013820.1"/>
<dbReference type="GeneID" id="13290371"/>
<dbReference type="InParanoid" id="E5A9B1"/>
<evidence type="ECO:0000313" key="2">
    <source>
        <dbReference type="EMBL" id="CBY00252.1"/>
    </source>
</evidence>
<dbReference type="RefSeq" id="XP_003843731.1">
    <property type="nucleotide sequence ID" value="XM_003843683.1"/>
</dbReference>
<dbReference type="HOGENOM" id="CLU_2277991_0_0_1"/>
<dbReference type="EMBL" id="FP929138">
    <property type="protein sequence ID" value="CBY00252.1"/>
    <property type="molecule type" value="Genomic_DNA"/>
</dbReference>